<feature type="chain" id="PRO_5021329507" evidence="1">
    <location>
        <begin position="22"/>
        <end position="469"/>
    </location>
</feature>
<name>A0A4Z1P5R6_9PEZI</name>
<protein>
    <submittedName>
        <fullName evidence="3">Glycoside hydrolase family 64 protein</fullName>
    </submittedName>
</protein>
<evidence type="ECO:0000313" key="3">
    <source>
        <dbReference type="EMBL" id="TID24287.1"/>
    </source>
</evidence>
<dbReference type="Pfam" id="PF16483">
    <property type="entry name" value="Glyco_hydro_64"/>
    <property type="match status" value="1"/>
</dbReference>
<keyword evidence="1" id="KW-0732">Signal</keyword>
<dbReference type="STRING" id="86259.A0A4Z1P5R6"/>
<gene>
    <name evidence="3" type="ORF">E6O75_ATG02652</name>
</gene>
<organism evidence="3 4">
    <name type="scientific">Venturia nashicola</name>
    <dbReference type="NCBI Taxonomy" id="86259"/>
    <lineage>
        <taxon>Eukaryota</taxon>
        <taxon>Fungi</taxon>
        <taxon>Dikarya</taxon>
        <taxon>Ascomycota</taxon>
        <taxon>Pezizomycotina</taxon>
        <taxon>Dothideomycetes</taxon>
        <taxon>Pleosporomycetidae</taxon>
        <taxon>Venturiales</taxon>
        <taxon>Venturiaceae</taxon>
        <taxon>Venturia</taxon>
    </lineage>
</organism>
<reference evidence="3 4" key="1">
    <citation type="submission" date="2019-04" db="EMBL/GenBank/DDBJ databases">
        <title>High contiguity whole genome sequence and gene annotation resource for two Venturia nashicola isolates.</title>
        <authorList>
            <person name="Prokchorchik M."/>
            <person name="Won K."/>
            <person name="Lee Y."/>
            <person name="Choi E.D."/>
            <person name="Segonzac C."/>
            <person name="Sohn K.H."/>
        </authorList>
    </citation>
    <scope>NUCLEOTIDE SEQUENCE [LARGE SCALE GENOMIC DNA]</scope>
    <source>
        <strain evidence="3 4">PRI2</strain>
    </source>
</reference>
<dbReference type="Gene3D" id="3.30.920.50">
    <property type="entry name" value="Beta-1,3-glucanase, C-terminal domain"/>
    <property type="match status" value="1"/>
</dbReference>
<accession>A0A4Z1P5R6</accession>
<evidence type="ECO:0000256" key="1">
    <source>
        <dbReference type="SAM" id="SignalP"/>
    </source>
</evidence>
<dbReference type="AlphaFoldDB" id="A0A4Z1P5R6"/>
<keyword evidence="4" id="KW-1185">Reference proteome</keyword>
<proteinExistence type="predicted"/>
<dbReference type="PROSITE" id="PS52006">
    <property type="entry name" value="GH64"/>
    <property type="match status" value="1"/>
</dbReference>
<comment type="caution">
    <text evidence="3">The sequence shown here is derived from an EMBL/GenBank/DDBJ whole genome shotgun (WGS) entry which is preliminary data.</text>
</comment>
<dbReference type="PANTHER" id="PTHR38165">
    <property type="match status" value="1"/>
</dbReference>
<dbReference type="Proteomes" id="UP000298493">
    <property type="component" value="Unassembled WGS sequence"/>
</dbReference>
<dbReference type="InterPro" id="IPR037398">
    <property type="entry name" value="Glyco_hydro_64_fam"/>
</dbReference>
<evidence type="ECO:0000313" key="4">
    <source>
        <dbReference type="Proteomes" id="UP000298493"/>
    </source>
</evidence>
<feature type="domain" description="GH64" evidence="2">
    <location>
        <begin position="83"/>
        <end position="452"/>
    </location>
</feature>
<sequence>MWGSLMPTLFIATQLIRTSLALPTPYHGDVQSTRSETYDIRAASNPDLTATLVTPGEIILTDKNTLKSTTSTNTTILKNTQNSSSLSLALINNLEGKVNAYVTGLTPTGQLVMLQPDGTFFYPTCSSGQTTPLLITTNTAIPLGAKGSTTNINIPGYISAGRVWFAADDILKFYIVWNVGTNSPTLVLPSAANPSDASAGVDWGFVELTYTKDGLFANISYVDFVGLVLGIRLEESGQAGANGVQVAQGLKSNSLKSICDALGKQTGADGFEWGKLCLTDSKGTVLRVLSPSQYISSHETAFAKLWTGYVDKVWKQYQSQVLTIDTQSGAGKISCQVSESDNLFHCDGSSSTYARPSTTDIFGCNDGPFVVSASANDIHKAVVPRLCAAFHRSTFLSNGGNVQPSLPATSYYGEAATNWYSKTVHQFEGDGRGYAFAYDDVNPSGGEDASGSVTSGNPGVLRVFVGGMV</sequence>
<dbReference type="InterPro" id="IPR042517">
    <property type="entry name" value="Glyco_hydro_64_N_2"/>
</dbReference>
<dbReference type="InterPro" id="IPR032477">
    <property type="entry name" value="Glyco_hydro_64"/>
</dbReference>
<dbReference type="GO" id="GO:0016787">
    <property type="term" value="F:hydrolase activity"/>
    <property type="evidence" value="ECO:0007669"/>
    <property type="project" value="UniProtKB-KW"/>
</dbReference>
<dbReference type="Gene3D" id="2.60.110.10">
    <property type="entry name" value="Thaumatin"/>
    <property type="match status" value="1"/>
</dbReference>
<dbReference type="PANTHER" id="PTHR38165:SF1">
    <property type="entry name" value="GLUCANASE B"/>
    <property type="match status" value="1"/>
</dbReference>
<feature type="signal peptide" evidence="1">
    <location>
        <begin position="1"/>
        <end position="21"/>
    </location>
</feature>
<dbReference type="InterPro" id="IPR037176">
    <property type="entry name" value="Osmotin/thaumatin-like_sf"/>
</dbReference>
<dbReference type="EMBL" id="SNSC02000005">
    <property type="protein sequence ID" value="TID24287.1"/>
    <property type="molecule type" value="Genomic_DNA"/>
</dbReference>
<keyword evidence="3" id="KW-0378">Hydrolase</keyword>
<evidence type="ECO:0000259" key="2">
    <source>
        <dbReference type="PROSITE" id="PS52006"/>
    </source>
</evidence>